<evidence type="ECO:0000313" key="1">
    <source>
        <dbReference type="EMBL" id="KAK7046459.1"/>
    </source>
</evidence>
<dbReference type="EMBL" id="JAWWNJ010000010">
    <property type="protein sequence ID" value="KAK7046459.1"/>
    <property type="molecule type" value="Genomic_DNA"/>
</dbReference>
<dbReference type="Gene3D" id="3.20.200.10">
    <property type="entry name" value="MHCK/EF2 kinase"/>
    <property type="match status" value="1"/>
</dbReference>
<gene>
    <name evidence="1" type="ORF">R3P38DRAFT_3257815</name>
</gene>
<organism evidence="1 2">
    <name type="scientific">Favolaschia claudopus</name>
    <dbReference type="NCBI Taxonomy" id="2862362"/>
    <lineage>
        <taxon>Eukaryota</taxon>
        <taxon>Fungi</taxon>
        <taxon>Dikarya</taxon>
        <taxon>Basidiomycota</taxon>
        <taxon>Agaricomycotina</taxon>
        <taxon>Agaricomycetes</taxon>
        <taxon>Agaricomycetidae</taxon>
        <taxon>Agaricales</taxon>
        <taxon>Marasmiineae</taxon>
        <taxon>Mycenaceae</taxon>
        <taxon>Favolaschia</taxon>
    </lineage>
</organism>
<evidence type="ECO:0008006" key="3">
    <source>
        <dbReference type="Google" id="ProtNLM"/>
    </source>
</evidence>
<dbReference type="AlphaFoldDB" id="A0AAW0D5U8"/>
<name>A0AAW0D5U8_9AGAR</name>
<dbReference type="Proteomes" id="UP001362999">
    <property type="component" value="Unassembled WGS sequence"/>
</dbReference>
<reference evidence="1 2" key="1">
    <citation type="journal article" date="2024" name="J Genomics">
        <title>Draft genome sequencing and assembly of Favolaschia claudopus CIRM-BRFM 2984 isolated from oak limbs.</title>
        <authorList>
            <person name="Navarro D."/>
            <person name="Drula E."/>
            <person name="Chaduli D."/>
            <person name="Cazenave R."/>
            <person name="Ahrendt S."/>
            <person name="Wang J."/>
            <person name="Lipzen A."/>
            <person name="Daum C."/>
            <person name="Barry K."/>
            <person name="Grigoriev I.V."/>
            <person name="Favel A."/>
            <person name="Rosso M.N."/>
            <person name="Martin F."/>
        </authorList>
    </citation>
    <scope>NUCLEOTIDE SEQUENCE [LARGE SCALE GENOMIC DNA]</scope>
    <source>
        <strain evidence="1 2">CIRM-BRFM 2984</strain>
    </source>
</reference>
<comment type="caution">
    <text evidence="1">The sequence shown here is derived from an EMBL/GenBank/DDBJ whole genome shotgun (WGS) entry which is preliminary data.</text>
</comment>
<proteinExistence type="predicted"/>
<evidence type="ECO:0000313" key="2">
    <source>
        <dbReference type="Proteomes" id="UP001362999"/>
    </source>
</evidence>
<keyword evidence="2" id="KW-1185">Reference proteome</keyword>
<protein>
    <recommendedName>
        <fullName evidence="3">Alpha-type protein kinase domain-containing protein</fullName>
    </recommendedName>
</protein>
<accession>A0AAW0D5U8</accession>
<sequence length="590" mass="65528">MSAPSYCPPEGCGTDFPNKTTPGLCLRCKNIDEADTDEKKEMYKNMPQCLECGAIGKNIADNQCNTCKRAERDLAKANTASQTKAAAAAARPGAWSLRNGLTTTQNKASSSTTQTLRRGTRLITICIETLNLNTNKPIGWLGSNSRAFPDSTMFADAIMELIQATNTSFETRSATSLTLRDVIVRWHNNMGFHPNSDCGTLGEFYDNHLRLHNSETFLKLPSKFKSTAQPAVALALFIDPVKFKDNHGIDPPPLTDKDLSVAARAKRRLTDFDEPASKRQTISKPLTSQYRPPLNSTVTSLPSCEVNLCLIEMVDPTDGEVMFPGAFGGKENIKGRLFNTPMVSGKDLSVFKLDVDGSLYVAKRLRKICTDTDSFQLNDFIIKETIYWLYRVSQALNAFYVKADRLGFEEEVYGSFAVQPTYLAMEELENTAASVASGVTVDVVKAANQEYEAGEEGEFAPEREPRVLWLIQRYTGMAQDRYNLQKTQNATRNKLEATLSAFTHFFWEEFDAPKFGFLSHYQMASGRTEKGFGKVIFDVVAQNSALTVPRTTDSREEGVHTLQHAHRCNRLCRAFQLQGSAGNGSDDEDD</sequence>